<feature type="transmembrane region" description="Helical" evidence="7">
    <location>
        <begin position="21"/>
        <end position="42"/>
    </location>
</feature>
<sequence length="403" mass="45193">MTRTTDVTPKRVASGFQFDGSWVFLVLFLFWAGAFELAPTQYRGQGPFFDGMIGGIIILIYFFCVLLHESGHKLFARMTGRFYDGHQLTIWGGIPREPESFLPSDAGEMVVRMGGPLFNLMAGLLFHAGYQYLKGDPEKFLGGLTPFLFFGMQSSFFLMIVNLIPVIPFDMGGLIVKDRVRRTPGVVPMWPFQGGLGLSWVMILAGLILASRGFLLSGFGLLFWGIHLARATLVWKGRLGLVMYLQHEDMRSHIDEDDPFPLSSGMTIEEAFRNHIYPSGRKLFPVIDAGATYAGLLDWREIKKVPSFLWGDRTVGSLELSLNAGRTVSLGEGAWKQVYDAIGREIRPLYVLEDKKLVGIIHPDRILEQFRMASELKILSSSLPVFKKKEDPADPLTIPHELP</sequence>
<keyword evidence="6" id="KW-0482">Metalloprotease</keyword>
<evidence type="ECO:0000256" key="5">
    <source>
        <dbReference type="ARBA" id="ARBA00022833"/>
    </source>
</evidence>
<dbReference type="InterPro" id="IPR046342">
    <property type="entry name" value="CBS_dom_sf"/>
</dbReference>
<reference evidence="8" key="1">
    <citation type="journal article" date="2020" name="mSystems">
        <title>Genome- and Community-Level Interaction Insights into Carbon Utilization and Element Cycling Functions of Hydrothermarchaeota in Hydrothermal Sediment.</title>
        <authorList>
            <person name="Zhou Z."/>
            <person name="Liu Y."/>
            <person name="Xu W."/>
            <person name="Pan J."/>
            <person name="Luo Z.H."/>
            <person name="Li M."/>
        </authorList>
    </citation>
    <scope>NUCLEOTIDE SEQUENCE [LARGE SCALE GENOMIC DNA]</scope>
    <source>
        <strain evidence="8">SpSt-902</strain>
    </source>
</reference>
<dbReference type="GO" id="GO:0006508">
    <property type="term" value="P:proteolysis"/>
    <property type="evidence" value="ECO:0007669"/>
    <property type="project" value="UniProtKB-KW"/>
</dbReference>
<evidence type="ECO:0008006" key="9">
    <source>
        <dbReference type="Google" id="ProtNLM"/>
    </source>
</evidence>
<evidence type="ECO:0000256" key="3">
    <source>
        <dbReference type="ARBA" id="ARBA00022670"/>
    </source>
</evidence>
<dbReference type="PANTHER" id="PTHR39188">
    <property type="entry name" value="MEMBRANE-ASSOCIATED ZINC METALLOPROTEASE M50B"/>
    <property type="match status" value="1"/>
</dbReference>
<feature type="transmembrane region" description="Helical" evidence="7">
    <location>
        <begin position="145"/>
        <end position="169"/>
    </location>
</feature>
<comment type="caution">
    <text evidence="8">The sequence shown here is derived from an EMBL/GenBank/DDBJ whole genome shotgun (WGS) entry which is preliminary data.</text>
</comment>
<feature type="transmembrane region" description="Helical" evidence="7">
    <location>
        <begin position="190"/>
        <end position="209"/>
    </location>
</feature>
<protein>
    <recommendedName>
        <fullName evidence="9">Zinc metalloprotease</fullName>
    </recommendedName>
</protein>
<organism evidence="8">
    <name type="scientific">Leptospirillum ferriphilum</name>
    <dbReference type="NCBI Taxonomy" id="178606"/>
    <lineage>
        <taxon>Bacteria</taxon>
        <taxon>Pseudomonadati</taxon>
        <taxon>Nitrospirota</taxon>
        <taxon>Nitrospiria</taxon>
        <taxon>Nitrospirales</taxon>
        <taxon>Nitrospiraceae</taxon>
        <taxon>Leptospirillum</taxon>
    </lineage>
</organism>
<dbReference type="PANTHER" id="PTHR39188:SF3">
    <property type="entry name" value="STAGE IV SPORULATION PROTEIN FB"/>
    <property type="match status" value="1"/>
</dbReference>
<keyword evidence="3" id="KW-0645">Protease</keyword>
<feature type="transmembrane region" description="Helical" evidence="7">
    <location>
        <begin position="48"/>
        <end position="68"/>
    </location>
</feature>
<accession>A0A7C3LRK1</accession>
<evidence type="ECO:0000256" key="7">
    <source>
        <dbReference type="SAM" id="Phobius"/>
    </source>
</evidence>
<name>A0A7C3LRK1_9BACT</name>
<dbReference type="SUPFAM" id="SSF54631">
    <property type="entry name" value="CBS-domain pair"/>
    <property type="match status" value="1"/>
</dbReference>
<dbReference type="AlphaFoldDB" id="A0A7C3LRK1"/>
<keyword evidence="7" id="KW-0812">Transmembrane</keyword>
<gene>
    <name evidence="8" type="ORF">ENX03_03145</name>
</gene>
<evidence type="ECO:0000256" key="6">
    <source>
        <dbReference type="ARBA" id="ARBA00023049"/>
    </source>
</evidence>
<comment type="similarity">
    <text evidence="2">Belongs to the peptidase M50B family.</text>
</comment>
<dbReference type="GO" id="GO:0008237">
    <property type="term" value="F:metallopeptidase activity"/>
    <property type="evidence" value="ECO:0007669"/>
    <property type="project" value="UniProtKB-KW"/>
</dbReference>
<keyword evidence="5" id="KW-0862">Zinc</keyword>
<evidence type="ECO:0000313" key="8">
    <source>
        <dbReference type="EMBL" id="HFT92940.1"/>
    </source>
</evidence>
<keyword evidence="7" id="KW-0472">Membrane</keyword>
<dbReference type="EMBL" id="DTMM01000067">
    <property type="protein sequence ID" value="HFT92940.1"/>
    <property type="molecule type" value="Genomic_DNA"/>
</dbReference>
<feature type="transmembrane region" description="Helical" evidence="7">
    <location>
        <begin position="215"/>
        <end position="235"/>
    </location>
</feature>
<proteinExistence type="inferred from homology"/>
<keyword evidence="4" id="KW-0378">Hydrolase</keyword>
<evidence type="ECO:0000256" key="2">
    <source>
        <dbReference type="ARBA" id="ARBA00007931"/>
    </source>
</evidence>
<comment type="cofactor">
    <cofactor evidence="1">
        <name>Zn(2+)</name>
        <dbReference type="ChEBI" id="CHEBI:29105"/>
    </cofactor>
</comment>
<evidence type="ECO:0000256" key="4">
    <source>
        <dbReference type="ARBA" id="ARBA00022801"/>
    </source>
</evidence>
<keyword evidence="7" id="KW-1133">Transmembrane helix</keyword>
<evidence type="ECO:0000256" key="1">
    <source>
        <dbReference type="ARBA" id="ARBA00001947"/>
    </source>
</evidence>